<sequence>MQIWAFHGMRRSGNHAVLNWTGLPRSTFFLNDILSHEQVSVVLGDPFTPKGFWAWFLRLSLRKRMRKPLLKTGRRLTSGGLCVSLEDWPINAPIFDPWPRQCRHILLLRDPMNMFASRIRMWGGRLHHFYGKDRADLYFHNCIELWKAHARELLGETDCLPGHVGIYYDRWVADPAYRVEVAAKLGLVPDERALSHVASEGGGSSFEGMAPLGDDAIARRLSRHSQLEGDEKRLFARVTDDSDLMQLRERVLDHVFGDTKRLMVA</sequence>
<dbReference type="SUPFAM" id="SSF52540">
    <property type="entry name" value="P-loop containing nucleoside triphosphate hydrolases"/>
    <property type="match status" value="1"/>
</dbReference>
<keyword evidence="2" id="KW-1185">Reference proteome</keyword>
<dbReference type="Gene3D" id="3.40.50.300">
    <property type="entry name" value="P-loop containing nucleotide triphosphate hydrolases"/>
    <property type="match status" value="1"/>
</dbReference>
<name>A0ABW0PVX8_9HYPH</name>
<proteinExistence type="predicted"/>
<dbReference type="Proteomes" id="UP001596150">
    <property type="component" value="Unassembled WGS sequence"/>
</dbReference>
<accession>A0ABW0PVX8</accession>
<dbReference type="RefSeq" id="WP_266344374.1">
    <property type="nucleotide sequence ID" value="NZ_JAPKNH010000004.1"/>
</dbReference>
<evidence type="ECO:0008006" key="3">
    <source>
        <dbReference type="Google" id="ProtNLM"/>
    </source>
</evidence>
<dbReference type="InterPro" id="IPR027417">
    <property type="entry name" value="P-loop_NTPase"/>
</dbReference>
<reference evidence="2" key="1">
    <citation type="journal article" date="2019" name="Int. J. Syst. Evol. Microbiol.">
        <title>The Global Catalogue of Microorganisms (GCM) 10K type strain sequencing project: providing services to taxonomists for standard genome sequencing and annotation.</title>
        <authorList>
            <consortium name="The Broad Institute Genomics Platform"/>
            <consortium name="The Broad Institute Genome Sequencing Center for Infectious Disease"/>
            <person name="Wu L."/>
            <person name="Ma J."/>
        </authorList>
    </citation>
    <scope>NUCLEOTIDE SEQUENCE [LARGE SCALE GENOMIC DNA]</scope>
    <source>
        <strain evidence="2">KACC 12633</strain>
    </source>
</reference>
<gene>
    <name evidence="1" type="ORF">ACFPP9_11370</name>
</gene>
<comment type="caution">
    <text evidence="1">The sequence shown here is derived from an EMBL/GenBank/DDBJ whole genome shotgun (WGS) entry which is preliminary data.</text>
</comment>
<protein>
    <recommendedName>
        <fullName evidence="3">Sulfotransferase family protein</fullName>
    </recommendedName>
</protein>
<organism evidence="1 2">
    <name type="scientific">Kaistia terrae</name>
    <dbReference type="NCBI Taxonomy" id="537017"/>
    <lineage>
        <taxon>Bacteria</taxon>
        <taxon>Pseudomonadati</taxon>
        <taxon>Pseudomonadota</taxon>
        <taxon>Alphaproteobacteria</taxon>
        <taxon>Hyphomicrobiales</taxon>
        <taxon>Kaistiaceae</taxon>
        <taxon>Kaistia</taxon>
    </lineage>
</organism>
<dbReference type="EMBL" id="JBHSML010000003">
    <property type="protein sequence ID" value="MFC5516371.1"/>
    <property type="molecule type" value="Genomic_DNA"/>
</dbReference>
<evidence type="ECO:0000313" key="2">
    <source>
        <dbReference type="Proteomes" id="UP001596150"/>
    </source>
</evidence>
<evidence type="ECO:0000313" key="1">
    <source>
        <dbReference type="EMBL" id="MFC5516371.1"/>
    </source>
</evidence>